<dbReference type="EMBL" id="MU070239">
    <property type="protein sequence ID" value="KAF5828841.1"/>
    <property type="molecule type" value="Genomic_DNA"/>
</dbReference>
<gene>
    <name evidence="2" type="ORF">DUNSADRAFT_16991</name>
</gene>
<name>A0ABQ7G2K9_DUNSA</name>
<keyword evidence="3" id="KW-1185">Reference proteome</keyword>
<reference evidence="2" key="1">
    <citation type="submission" date="2017-08" db="EMBL/GenBank/DDBJ databases">
        <authorList>
            <person name="Polle J.E."/>
            <person name="Barry K."/>
            <person name="Cushman J."/>
            <person name="Schmutz J."/>
            <person name="Tran D."/>
            <person name="Hathwaick L.T."/>
            <person name="Yim W.C."/>
            <person name="Jenkins J."/>
            <person name="Mckie-Krisberg Z.M."/>
            <person name="Prochnik S."/>
            <person name="Lindquist E."/>
            <person name="Dockter R.B."/>
            <person name="Adam C."/>
            <person name="Molina H."/>
            <person name="Bunkerborg J."/>
            <person name="Jin E."/>
            <person name="Buchheim M."/>
            <person name="Magnuson J."/>
        </authorList>
    </citation>
    <scope>NUCLEOTIDE SEQUENCE</scope>
    <source>
        <strain evidence="2">CCAP 19/18</strain>
    </source>
</reference>
<keyword evidence="1" id="KW-1133">Transmembrane helix</keyword>
<dbReference type="Proteomes" id="UP000815325">
    <property type="component" value="Unassembled WGS sequence"/>
</dbReference>
<evidence type="ECO:0000313" key="2">
    <source>
        <dbReference type="EMBL" id="KAF5828841.1"/>
    </source>
</evidence>
<comment type="caution">
    <text evidence="2">The sequence shown here is derived from an EMBL/GenBank/DDBJ whole genome shotgun (WGS) entry which is preliminary data.</text>
</comment>
<feature type="transmembrane region" description="Helical" evidence="1">
    <location>
        <begin position="20"/>
        <end position="40"/>
    </location>
</feature>
<evidence type="ECO:0000256" key="1">
    <source>
        <dbReference type="SAM" id="Phobius"/>
    </source>
</evidence>
<sequence length="47" mass="5307">MRTSLEGRRMRQRRKDLEKALRTATNAAGAFYTVPCWMSSVTPPPPA</sequence>
<protein>
    <recommendedName>
        <fullName evidence="4">Encoded protein</fullName>
    </recommendedName>
</protein>
<accession>A0ABQ7G2K9</accession>
<keyword evidence="1" id="KW-0812">Transmembrane</keyword>
<evidence type="ECO:0008006" key="4">
    <source>
        <dbReference type="Google" id="ProtNLM"/>
    </source>
</evidence>
<organism evidence="2 3">
    <name type="scientific">Dunaliella salina</name>
    <name type="common">Green alga</name>
    <name type="synonym">Protococcus salinus</name>
    <dbReference type="NCBI Taxonomy" id="3046"/>
    <lineage>
        <taxon>Eukaryota</taxon>
        <taxon>Viridiplantae</taxon>
        <taxon>Chlorophyta</taxon>
        <taxon>core chlorophytes</taxon>
        <taxon>Chlorophyceae</taxon>
        <taxon>CS clade</taxon>
        <taxon>Chlamydomonadales</taxon>
        <taxon>Dunaliellaceae</taxon>
        <taxon>Dunaliella</taxon>
    </lineage>
</organism>
<proteinExistence type="predicted"/>
<keyword evidence="1" id="KW-0472">Membrane</keyword>
<evidence type="ECO:0000313" key="3">
    <source>
        <dbReference type="Proteomes" id="UP000815325"/>
    </source>
</evidence>